<dbReference type="EMBL" id="CAEKKB010000008">
    <property type="protein sequence ID" value="CAB4321133.1"/>
    <property type="molecule type" value="Genomic_DNA"/>
</dbReference>
<evidence type="ECO:0000313" key="2">
    <source>
        <dbReference type="Proteomes" id="UP000507245"/>
    </source>
</evidence>
<dbReference type="Proteomes" id="UP000507245">
    <property type="component" value="Unassembled WGS sequence"/>
</dbReference>
<organism evidence="1 2">
    <name type="scientific">Prunus armeniaca</name>
    <name type="common">Apricot</name>
    <name type="synonym">Armeniaca vulgaris</name>
    <dbReference type="NCBI Taxonomy" id="36596"/>
    <lineage>
        <taxon>Eukaryota</taxon>
        <taxon>Viridiplantae</taxon>
        <taxon>Streptophyta</taxon>
        <taxon>Embryophyta</taxon>
        <taxon>Tracheophyta</taxon>
        <taxon>Spermatophyta</taxon>
        <taxon>Magnoliopsida</taxon>
        <taxon>eudicotyledons</taxon>
        <taxon>Gunneridae</taxon>
        <taxon>Pentapetalae</taxon>
        <taxon>rosids</taxon>
        <taxon>fabids</taxon>
        <taxon>Rosales</taxon>
        <taxon>Rosaceae</taxon>
        <taxon>Amygdaloideae</taxon>
        <taxon>Amygdaleae</taxon>
        <taxon>Prunus</taxon>
    </lineage>
</organism>
<proteinExistence type="predicted"/>
<dbReference type="AlphaFoldDB" id="A0A6J5Y9N6"/>
<gene>
    <name evidence="1" type="ORF">ORAREDHAP_LOCUS50250</name>
</gene>
<evidence type="ECO:0000313" key="1">
    <source>
        <dbReference type="EMBL" id="CAB4321133.1"/>
    </source>
</evidence>
<accession>A0A6J5Y9N6</accession>
<keyword evidence="2" id="KW-1185">Reference proteome</keyword>
<sequence length="105" mass="11559">MGSRSTAAESSLHPNIFGEAHFDVSSHAQGSWLNSFPNYELDVNCDKYDRNRCRRSEGKNLEKNEGEKGVYNLVLTSNGDGDIIVDFAAPVSLFLVGLAQASHQR</sequence>
<reference evidence="2" key="1">
    <citation type="journal article" date="2020" name="Genome Biol.">
        <title>Gamete binning: chromosome-level and haplotype-resolved genome assembly enabled by high-throughput single-cell sequencing of gamete genomes.</title>
        <authorList>
            <person name="Campoy J.A."/>
            <person name="Sun H."/>
            <person name="Goel M."/>
            <person name="Jiao W.-B."/>
            <person name="Folz-Donahue K."/>
            <person name="Wang N."/>
            <person name="Rubio M."/>
            <person name="Liu C."/>
            <person name="Kukat C."/>
            <person name="Ruiz D."/>
            <person name="Huettel B."/>
            <person name="Schneeberger K."/>
        </authorList>
    </citation>
    <scope>NUCLEOTIDE SEQUENCE [LARGE SCALE GENOMIC DNA]</scope>
    <source>
        <strain evidence="2">cv. Rojo Pasion</strain>
    </source>
</reference>
<name>A0A6J5Y9N6_PRUAR</name>
<protein>
    <submittedName>
        <fullName evidence="1">Uncharacterized protein</fullName>
    </submittedName>
</protein>